<keyword evidence="1" id="KW-0349">Heme</keyword>
<dbReference type="SUPFAM" id="SSF48264">
    <property type="entry name" value="Cytochrome P450"/>
    <property type="match status" value="1"/>
</dbReference>
<organism evidence="2 3">
    <name type="scientific">Lachnellula suecica</name>
    <dbReference type="NCBI Taxonomy" id="602035"/>
    <lineage>
        <taxon>Eukaryota</taxon>
        <taxon>Fungi</taxon>
        <taxon>Dikarya</taxon>
        <taxon>Ascomycota</taxon>
        <taxon>Pezizomycotina</taxon>
        <taxon>Leotiomycetes</taxon>
        <taxon>Helotiales</taxon>
        <taxon>Lachnaceae</taxon>
        <taxon>Lachnellula</taxon>
    </lineage>
</organism>
<dbReference type="GO" id="GO:0016705">
    <property type="term" value="F:oxidoreductase activity, acting on paired donors, with incorporation or reduction of molecular oxygen"/>
    <property type="evidence" value="ECO:0007669"/>
    <property type="project" value="InterPro"/>
</dbReference>
<dbReference type="PRINTS" id="PR00385">
    <property type="entry name" value="P450"/>
</dbReference>
<dbReference type="GO" id="GO:0005506">
    <property type="term" value="F:iron ion binding"/>
    <property type="evidence" value="ECO:0007669"/>
    <property type="project" value="InterPro"/>
</dbReference>
<dbReference type="Proteomes" id="UP000469558">
    <property type="component" value="Unassembled WGS sequence"/>
</dbReference>
<dbReference type="PANTHER" id="PTHR24305">
    <property type="entry name" value="CYTOCHROME P450"/>
    <property type="match status" value="1"/>
</dbReference>
<gene>
    <name evidence="2" type="primary">CYP72A14</name>
    <name evidence="2" type="ORF">LSUE1_G003917</name>
</gene>
<dbReference type="InterPro" id="IPR050121">
    <property type="entry name" value="Cytochrome_P450_monoxygenase"/>
</dbReference>
<evidence type="ECO:0000313" key="3">
    <source>
        <dbReference type="Proteomes" id="UP000469558"/>
    </source>
</evidence>
<dbReference type="EMBL" id="QGMK01000713">
    <property type="protein sequence ID" value="TVY80294.1"/>
    <property type="molecule type" value="Genomic_DNA"/>
</dbReference>
<comment type="caution">
    <text evidence="2">The sequence shown here is derived from an EMBL/GenBank/DDBJ whole genome shotgun (WGS) entry which is preliminary data.</text>
</comment>
<proteinExistence type="predicted"/>
<dbReference type="Gene3D" id="1.10.630.10">
    <property type="entry name" value="Cytochrome P450"/>
    <property type="match status" value="1"/>
</dbReference>
<dbReference type="InterPro" id="IPR036396">
    <property type="entry name" value="Cyt_P450_sf"/>
</dbReference>
<evidence type="ECO:0000313" key="2">
    <source>
        <dbReference type="EMBL" id="TVY80294.1"/>
    </source>
</evidence>
<dbReference type="CDD" id="cd11070">
    <property type="entry name" value="CYP56-like"/>
    <property type="match status" value="1"/>
</dbReference>
<feature type="binding site" description="axial binding residue" evidence="1">
    <location>
        <position position="530"/>
    </location>
    <ligand>
        <name>heme</name>
        <dbReference type="ChEBI" id="CHEBI:30413"/>
    </ligand>
    <ligandPart>
        <name>Fe</name>
        <dbReference type="ChEBI" id="CHEBI:18248"/>
    </ligandPart>
</feature>
<dbReference type="InterPro" id="IPR001128">
    <property type="entry name" value="Cyt_P450"/>
</dbReference>
<sequence length="605" mass="67491">MVNILLMAYGLLAIFVGQKLLSYTFSFLETKRFTATSPIPSVSIFSHRDSMWFWLFSLRFASLVESLPFNWGHWMRYAKKDFSWLSQGKLARDELGSDTFWLTAPGGPALWTGDAEAISQIVHRWKDFSKSVDDYVALDVYGPNVVTTEGPTWQRHRKITAPPFNEKNSSLVFQQTVSQVKAMLHAFTHDANGEEAAPVVKDLIHWTLLLTLNVLSGASLNLKIPWPTKSVDTENGQPAEETHTAPANGDILSFHECVAVVMDNIRKLIAIPTLVLRYTPLRYVLEASDGFVAHMHEMIEAHGNAEQSEKPGESKFNAGDLLSNIVNASSANKGSGLSEREMIGNIFVFVVAGHETTASTVQTALIYLATDPEFQQQVQKEIDEIWATKAPGEDLSYDDYPKMRIIMALMASNSSTTFYTKLTLSQLEDLRLYPPVVALPKITTAPQTLNCNGKELFLPANSRVSLDVVAVQRNPKYWGPDAQEFRPSRWLMPSSYTPPLDSLNESTAHANLFCPQKGAFLAFSGGFRGCLGRKFAQVEFCTMVAVLLKDHSIELVPEMGAGWKETRGKALAALEDRETALAMRMNKNVKVRFVRRGVESFPPRE</sequence>
<dbReference type="AlphaFoldDB" id="A0A8T9C8Z7"/>
<dbReference type="Pfam" id="PF00067">
    <property type="entry name" value="p450"/>
    <property type="match status" value="1"/>
</dbReference>
<dbReference type="GO" id="GO:0020037">
    <property type="term" value="F:heme binding"/>
    <property type="evidence" value="ECO:0007669"/>
    <property type="project" value="InterPro"/>
</dbReference>
<name>A0A8T9C8Z7_9HELO</name>
<keyword evidence="3" id="KW-1185">Reference proteome</keyword>
<keyword evidence="1" id="KW-0479">Metal-binding</keyword>
<evidence type="ECO:0000256" key="1">
    <source>
        <dbReference type="PIRSR" id="PIRSR602401-1"/>
    </source>
</evidence>
<dbReference type="PRINTS" id="PR00463">
    <property type="entry name" value="EP450I"/>
</dbReference>
<dbReference type="InterPro" id="IPR002401">
    <property type="entry name" value="Cyt_P450_E_grp-I"/>
</dbReference>
<keyword evidence="1" id="KW-0408">Iron</keyword>
<comment type="cofactor">
    <cofactor evidence="1">
        <name>heme</name>
        <dbReference type="ChEBI" id="CHEBI:30413"/>
    </cofactor>
</comment>
<accession>A0A8T9C8Z7</accession>
<dbReference type="OrthoDB" id="1470350at2759"/>
<protein>
    <submittedName>
        <fullName evidence="2">Cytochrome P450 72A14</fullName>
    </submittedName>
</protein>
<dbReference type="PANTHER" id="PTHR24305:SF223">
    <property type="entry name" value="CYTOCHROME P450-DIT2"/>
    <property type="match status" value="1"/>
</dbReference>
<dbReference type="GO" id="GO:0004497">
    <property type="term" value="F:monooxygenase activity"/>
    <property type="evidence" value="ECO:0007669"/>
    <property type="project" value="InterPro"/>
</dbReference>
<reference evidence="2 3" key="1">
    <citation type="submission" date="2018-05" db="EMBL/GenBank/DDBJ databases">
        <title>Genome sequencing and assembly of the regulated plant pathogen Lachnellula willkommii and related sister species for the development of diagnostic species identification markers.</title>
        <authorList>
            <person name="Giroux E."/>
            <person name="Bilodeau G."/>
        </authorList>
    </citation>
    <scope>NUCLEOTIDE SEQUENCE [LARGE SCALE GENOMIC DNA]</scope>
    <source>
        <strain evidence="2 3">CBS 268.59</strain>
    </source>
</reference>